<dbReference type="RefSeq" id="WP_183120670.1">
    <property type="nucleotide sequence ID" value="NZ_JABEQF010000018.1"/>
</dbReference>
<name>A0A7W4JVD3_9PROT</name>
<dbReference type="Proteomes" id="UP000555756">
    <property type="component" value="Unassembled WGS sequence"/>
</dbReference>
<accession>A0A7W4JVD3</accession>
<keyword evidence="2" id="KW-1185">Reference proteome</keyword>
<evidence type="ECO:0000313" key="1">
    <source>
        <dbReference type="EMBL" id="MBB2191544.1"/>
    </source>
</evidence>
<reference evidence="1 2" key="1">
    <citation type="submission" date="2020-04" db="EMBL/GenBank/DDBJ databases">
        <title>Description of novel Gluconacetobacter.</title>
        <authorList>
            <person name="Sombolestani A."/>
        </authorList>
    </citation>
    <scope>NUCLEOTIDE SEQUENCE [LARGE SCALE GENOMIC DNA]</scope>
    <source>
        <strain evidence="1 2">LMG 21311</strain>
    </source>
</reference>
<dbReference type="EMBL" id="JABEQF010000018">
    <property type="protein sequence ID" value="MBB2191544.1"/>
    <property type="molecule type" value="Genomic_DNA"/>
</dbReference>
<proteinExistence type="predicted"/>
<gene>
    <name evidence="1" type="ORF">HLH34_16530</name>
</gene>
<comment type="caution">
    <text evidence="1">The sequence shown here is derived from an EMBL/GenBank/DDBJ whole genome shotgun (WGS) entry which is preliminary data.</text>
</comment>
<dbReference type="AlphaFoldDB" id="A0A7W4JVD3"/>
<evidence type="ECO:0000313" key="2">
    <source>
        <dbReference type="Proteomes" id="UP000555756"/>
    </source>
</evidence>
<protein>
    <submittedName>
        <fullName evidence="1">Uncharacterized protein</fullName>
    </submittedName>
</protein>
<sequence>MSASAPSLPPYATRTVRWPTATGRCPFHRVLRFSLALDLIGGITGVLRSLNRFDLPGRRIGQDFPGIWRFAFVTNANATLSLVFSHATPLIVGSRLRPAKPETLMQPPSILRWRPWGATM</sequence>
<organism evidence="1 2">
    <name type="scientific">Gluconacetobacter azotocaptans</name>
    <dbReference type="NCBI Taxonomy" id="142834"/>
    <lineage>
        <taxon>Bacteria</taxon>
        <taxon>Pseudomonadati</taxon>
        <taxon>Pseudomonadota</taxon>
        <taxon>Alphaproteobacteria</taxon>
        <taxon>Acetobacterales</taxon>
        <taxon>Acetobacteraceae</taxon>
        <taxon>Gluconacetobacter</taxon>
    </lineage>
</organism>